<evidence type="ECO:0000259" key="9">
    <source>
        <dbReference type="Pfam" id="PF02706"/>
    </source>
</evidence>
<evidence type="ECO:0000256" key="8">
    <source>
        <dbReference type="SAM" id="Phobius"/>
    </source>
</evidence>
<dbReference type="GO" id="GO:0005886">
    <property type="term" value="C:plasma membrane"/>
    <property type="evidence" value="ECO:0007669"/>
    <property type="project" value="UniProtKB-SubCell"/>
</dbReference>
<keyword evidence="11" id="KW-1185">Reference proteome</keyword>
<proteinExistence type="inferred from homology"/>
<name>A0A495A2J2_9BACI</name>
<reference evidence="10 11" key="1">
    <citation type="journal article" date="2016" name="Int. J. Syst. Evol. Microbiol.">
        <title>Oceanobacillus halophilus sp. nov., a novel moderately halophilic bacterium from a hypersaline lake.</title>
        <authorList>
            <person name="Amoozegar M.A."/>
            <person name="Bagheri M."/>
            <person name="Makhdoumi A."/>
            <person name="Nikou M.M."/>
            <person name="Fazeli S.A.S."/>
            <person name="Schumann P."/>
            <person name="Sproer C."/>
            <person name="Sanchez-Porro C."/>
            <person name="Ventosa A."/>
        </authorList>
    </citation>
    <scope>NUCLEOTIDE SEQUENCE [LARGE SCALE GENOMIC DNA]</scope>
    <source>
        <strain evidence="10 11">DSM 23996</strain>
    </source>
</reference>
<evidence type="ECO:0000256" key="3">
    <source>
        <dbReference type="ARBA" id="ARBA00022475"/>
    </source>
</evidence>
<keyword evidence="3" id="KW-1003">Cell membrane</keyword>
<feature type="domain" description="Polysaccharide chain length determinant N-terminal" evidence="9">
    <location>
        <begin position="12"/>
        <end position="79"/>
    </location>
</feature>
<organism evidence="10 11">
    <name type="scientific">Oceanobacillus halophilus</name>
    <dbReference type="NCBI Taxonomy" id="930130"/>
    <lineage>
        <taxon>Bacteria</taxon>
        <taxon>Bacillati</taxon>
        <taxon>Bacillota</taxon>
        <taxon>Bacilli</taxon>
        <taxon>Bacillales</taxon>
        <taxon>Bacillaceae</taxon>
        <taxon>Oceanobacillus</taxon>
    </lineage>
</organism>
<dbReference type="InterPro" id="IPR050445">
    <property type="entry name" value="Bact_polysacc_biosynth/exp"/>
</dbReference>
<accession>A0A495A2J2</accession>
<keyword evidence="4 8" id="KW-0812">Transmembrane</keyword>
<keyword evidence="6 8" id="KW-0472">Membrane</keyword>
<evidence type="ECO:0000313" key="11">
    <source>
        <dbReference type="Proteomes" id="UP000269301"/>
    </source>
</evidence>
<dbReference type="RefSeq" id="WP_121204238.1">
    <property type="nucleotide sequence ID" value="NZ_RBZP01000006.1"/>
</dbReference>
<feature type="compositionally biased region" description="Basic and acidic residues" evidence="7">
    <location>
        <begin position="230"/>
        <end position="242"/>
    </location>
</feature>
<protein>
    <submittedName>
        <fullName evidence="10">Capsular biosynthesis protein</fullName>
    </submittedName>
</protein>
<dbReference type="InterPro" id="IPR003856">
    <property type="entry name" value="LPS_length_determ_N"/>
</dbReference>
<comment type="caution">
    <text evidence="10">The sequence shown here is derived from an EMBL/GenBank/DDBJ whole genome shotgun (WGS) entry which is preliminary data.</text>
</comment>
<dbReference type="Proteomes" id="UP000269301">
    <property type="component" value="Unassembled WGS sequence"/>
</dbReference>
<comment type="subcellular location">
    <subcellularLocation>
        <location evidence="1">Cell membrane</location>
        <topology evidence="1">Multi-pass membrane protein</topology>
    </subcellularLocation>
</comment>
<evidence type="ECO:0000256" key="1">
    <source>
        <dbReference type="ARBA" id="ARBA00004651"/>
    </source>
</evidence>
<evidence type="ECO:0000313" key="10">
    <source>
        <dbReference type="EMBL" id="RKQ33507.1"/>
    </source>
</evidence>
<sequence length="242" mass="27148">MNEEYHRTNIKEIDLKQYFDLLRRRFWIVILITIITTLAGYFYSSDDYVPEYESSRRLIIGSETEDMSTLMVMIKDPIIMQRVGDEVKTTKSPETIANQIDVARIDESQVVEISVMDLDPEMAANIANATADSFKSEIENILGVTDVQLLSEAKVNLNPINAPSNSTTVIALLFGLVVGIGFIFLLDSLDVKIRKESEVESLLDVPILGTISNMKKKKLSTNKSSQLKVRKGEEKVGVKQNA</sequence>
<evidence type="ECO:0000256" key="2">
    <source>
        <dbReference type="ARBA" id="ARBA00006683"/>
    </source>
</evidence>
<feature type="transmembrane region" description="Helical" evidence="8">
    <location>
        <begin position="167"/>
        <end position="186"/>
    </location>
</feature>
<dbReference type="PANTHER" id="PTHR32309">
    <property type="entry name" value="TYROSINE-PROTEIN KINASE"/>
    <property type="match status" value="1"/>
</dbReference>
<evidence type="ECO:0000256" key="6">
    <source>
        <dbReference type="ARBA" id="ARBA00023136"/>
    </source>
</evidence>
<feature type="region of interest" description="Disordered" evidence="7">
    <location>
        <begin position="219"/>
        <end position="242"/>
    </location>
</feature>
<evidence type="ECO:0000256" key="5">
    <source>
        <dbReference type="ARBA" id="ARBA00022989"/>
    </source>
</evidence>
<dbReference type="EMBL" id="RBZP01000006">
    <property type="protein sequence ID" value="RKQ33507.1"/>
    <property type="molecule type" value="Genomic_DNA"/>
</dbReference>
<evidence type="ECO:0000256" key="7">
    <source>
        <dbReference type="SAM" id="MobiDB-lite"/>
    </source>
</evidence>
<feature type="transmembrane region" description="Helical" evidence="8">
    <location>
        <begin position="26"/>
        <end position="44"/>
    </location>
</feature>
<dbReference type="PANTHER" id="PTHR32309:SF31">
    <property type="entry name" value="CAPSULAR EXOPOLYSACCHARIDE FAMILY"/>
    <property type="match status" value="1"/>
</dbReference>
<keyword evidence="5 8" id="KW-1133">Transmembrane helix</keyword>
<comment type="similarity">
    <text evidence="2">Belongs to the CpsC/CapA family.</text>
</comment>
<dbReference type="AlphaFoldDB" id="A0A495A2J2"/>
<gene>
    <name evidence="10" type="ORF">D8M06_09865</name>
</gene>
<dbReference type="Pfam" id="PF02706">
    <property type="entry name" value="Wzz"/>
    <property type="match status" value="1"/>
</dbReference>
<evidence type="ECO:0000256" key="4">
    <source>
        <dbReference type="ARBA" id="ARBA00022692"/>
    </source>
</evidence>
<dbReference type="OrthoDB" id="2365115at2"/>